<name>A0A7X0Y5L8_9LIST</name>
<dbReference type="PANTHER" id="PTHR36439">
    <property type="entry name" value="BLL4334 PROTEIN"/>
    <property type="match status" value="1"/>
</dbReference>
<dbReference type="Proteomes" id="UP000535908">
    <property type="component" value="Unassembled WGS sequence"/>
</dbReference>
<sequence length="174" mass="20202">MKYIIFLRAINVGGNRRIKMADLREALTSEGYRNVSTYIQTGNIIAEHEEESYEAIQRNIEHIIKVHLKFDVPAVAFQLEEYERGVRAKAFQGDRLMLHFLDRIPSEDAALRLIELSQGDKDEFKIIDRFLYVSLTEGVSDSLFSNKFVEKTLQVKATARNWNTVMKMNEKSKQ</sequence>
<dbReference type="RefSeq" id="WP_185526907.1">
    <property type="nucleotide sequence ID" value="NZ_JAARWN010000015.1"/>
</dbReference>
<dbReference type="Gene3D" id="3.30.70.1280">
    <property type="entry name" value="SP0830-like domains"/>
    <property type="match status" value="1"/>
</dbReference>
<accession>A0A7X0Y5L8</accession>
<proteinExistence type="predicted"/>
<dbReference type="AlphaFoldDB" id="A0A7X0Y5L8"/>
<organism evidence="1 2">
    <name type="scientific">Listeria grandensis</name>
    <dbReference type="NCBI Taxonomy" id="1494963"/>
    <lineage>
        <taxon>Bacteria</taxon>
        <taxon>Bacillati</taxon>
        <taxon>Bacillota</taxon>
        <taxon>Bacilli</taxon>
        <taxon>Bacillales</taxon>
        <taxon>Listeriaceae</taxon>
        <taxon>Listeria</taxon>
    </lineage>
</organism>
<reference evidence="1 2" key="1">
    <citation type="submission" date="2020-03" db="EMBL/GenBank/DDBJ databases">
        <title>Soil Listeria distribution.</title>
        <authorList>
            <person name="Liao J."/>
            <person name="Wiedmann M."/>
        </authorList>
    </citation>
    <scope>NUCLEOTIDE SEQUENCE [LARGE SCALE GENOMIC DNA]</scope>
    <source>
        <strain evidence="1 2">FSL L7-0741</strain>
    </source>
</reference>
<evidence type="ECO:0000313" key="2">
    <source>
        <dbReference type="Proteomes" id="UP000535908"/>
    </source>
</evidence>
<dbReference type="PANTHER" id="PTHR36439:SF1">
    <property type="entry name" value="DUF1697 DOMAIN-CONTAINING PROTEIN"/>
    <property type="match status" value="1"/>
</dbReference>
<dbReference type="InterPro" id="IPR012545">
    <property type="entry name" value="DUF1697"/>
</dbReference>
<protein>
    <submittedName>
        <fullName evidence="1">DUF1697 domain-containing protein</fullName>
    </submittedName>
</protein>
<dbReference type="Pfam" id="PF08002">
    <property type="entry name" value="DUF1697"/>
    <property type="match status" value="1"/>
</dbReference>
<evidence type="ECO:0000313" key="1">
    <source>
        <dbReference type="EMBL" id="MBC1937258.1"/>
    </source>
</evidence>
<dbReference type="PIRSF" id="PIRSF008502">
    <property type="entry name" value="UCP008502"/>
    <property type="match status" value="1"/>
</dbReference>
<dbReference type="SUPFAM" id="SSF160379">
    <property type="entry name" value="SP0830-like"/>
    <property type="match status" value="1"/>
</dbReference>
<dbReference type="EMBL" id="JAARWN010000015">
    <property type="protein sequence ID" value="MBC1937258.1"/>
    <property type="molecule type" value="Genomic_DNA"/>
</dbReference>
<comment type="caution">
    <text evidence="1">The sequence shown here is derived from an EMBL/GenBank/DDBJ whole genome shotgun (WGS) entry which is preliminary data.</text>
</comment>
<gene>
    <name evidence="1" type="ORF">HCA69_12825</name>
</gene>